<dbReference type="Pfam" id="PF07034">
    <property type="entry name" value="ORC3_N"/>
    <property type="match status" value="2"/>
</dbReference>
<dbReference type="STRING" id="1305764.R9PMQ3"/>
<dbReference type="GO" id="GO:0005656">
    <property type="term" value="C:nuclear pre-replicative complex"/>
    <property type="evidence" value="ECO:0007669"/>
    <property type="project" value="TreeGrafter"/>
</dbReference>
<dbReference type="InterPro" id="IPR040855">
    <property type="entry name" value="ORC_WH_C"/>
</dbReference>
<proteinExistence type="inferred from homology"/>
<dbReference type="InterPro" id="IPR020795">
    <property type="entry name" value="ORC3"/>
</dbReference>
<dbReference type="PANTHER" id="PTHR12748:SF0">
    <property type="entry name" value="ORIGIN RECOGNITION COMPLEX SUBUNIT 3"/>
    <property type="match status" value="1"/>
</dbReference>
<sequence>MMMTITWKGRGGWMRASLSLDVSSQRQAKHPQQRLFGAFSQSGTDCELGRFSAGFSQSQSLSAMSAAARSQTEPTTSGLDKLSSACYTIPWRPKKRSKKSASSSGEARPDSGQPHFPVLTEFEADSDPARVRYASYQIAVQRTEAIFERCMDNVYGSLFGDLRTFFKAQQDPTHPEESTLAHVGVANEGLFLPGFESSDQAQPSTSRAGGSATSIQTALLISTSAPYLSTFSNRLVSQISNASNDGPPSIVVTLSANECSNLYTALRLLVARFVAQGSLIDSSQETDLADVEAAAFAGKVEPDLHVLGTWWQNKFAHLQQRPRLVLNLPTIESVEPVVLSDLLSALQTFIAEPSSSTSASRDASQASSTRPQLLLVLGITSPSGGLAAVSADGIGASSSSSATSAPAPWIDYIPRQVLRVLDISRFSLPSKEIVWSQLVQTFLTSRELPLSLGPTTFEYIRETFWERDADLDSLLDAVRLAYFIHFSGKPESVFTIPGQAKRVRFFSWTPKMVERMKIAFLTTDESGNLVLPLLADPTRPSNLDVNRFLEEASRSDQFILGELDQLRHPREVLCFRVEFAIRFLFRAFEALVRIQNRASTAAQAMHARNVSVAAQQAAEMDEQRQMERASEILTQVVMQCLNASVGSLDASKRPPAALTLRNGLARLCNAARRLLSDEFETLLDEMVAAAEDEVRRVDELLGEQSDVTEEPESGKLRSAAHSISSQSASFLAGLRTFQQRLAQTIVAGTAGLNNDEDAEIVSASANGTENGQAAQHKREARLQRVQRKLLMEEKLLGLKREITDWIVHSLHALVDWKQISRSFSSGDSGPLHLLRDIFWVDCYSPLSTLLDPSTRAGLTLPLSAPVEFVESLYDAALSVVPADELGEIELEQLKQLQEPDVCRLFQLYLECGKFVNLADWYDAFKQTVEVDRIADQATRDLQQEDEAQTPSTDRGEGETSTPRKGKRAVQDDDDVLDTPSKRPRGRSKAADEVKESTEAELQSRFALALNELARMGMIRGTRRRQEHITKVMWDLVPDSF</sequence>
<dbReference type="GO" id="GO:0005664">
    <property type="term" value="C:nuclear origin of replication recognition complex"/>
    <property type="evidence" value="ECO:0007669"/>
    <property type="project" value="InterPro"/>
</dbReference>
<protein>
    <submittedName>
        <fullName evidence="9">Uncharacterized protein</fullName>
    </submittedName>
</protein>
<keyword evidence="4" id="KW-0238">DNA-binding</keyword>
<dbReference type="Pfam" id="PF18137">
    <property type="entry name" value="WHD_ORC"/>
    <property type="match status" value="1"/>
</dbReference>
<evidence type="ECO:0000313" key="10">
    <source>
        <dbReference type="Proteomes" id="UP000014071"/>
    </source>
</evidence>
<evidence type="ECO:0000256" key="4">
    <source>
        <dbReference type="ARBA" id="ARBA00023125"/>
    </source>
</evidence>
<keyword evidence="10" id="KW-1185">Reference proteome</keyword>
<organism evidence="9 10">
    <name type="scientific">Pseudozyma hubeiensis (strain SY62)</name>
    <name type="common">Yeast</name>
    <dbReference type="NCBI Taxonomy" id="1305764"/>
    <lineage>
        <taxon>Eukaryota</taxon>
        <taxon>Fungi</taxon>
        <taxon>Dikarya</taxon>
        <taxon>Basidiomycota</taxon>
        <taxon>Ustilaginomycotina</taxon>
        <taxon>Ustilaginomycetes</taxon>
        <taxon>Ustilaginales</taxon>
        <taxon>Ustilaginaceae</taxon>
        <taxon>Pseudozyma</taxon>
    </lineage>
</organism>
<feature type="compositionally biased region" description="Polar residues" evidence="6">
    <location>
        <begin position="948"/>
        <end position="962"/>
    </location>
</feature>
<reference evidence="10" key="1">
    <citation type="journal article" date="2013" name="Genome Announc.">
        <title>Draft genome sequence of the basidiomycetous yeast-like fungus Pseudozyma hubeiensis SY62, which produces an abundant amount of the biosurfactant mannosylerythritol lipids.</title>
        <authorList>
            <person name="Konishi M."/>
            <person name="Hatada Y."/>
            <person name="Horiuchi J."/>
        </authorList>
    </citation>
    <scope>NUCLEOTIDE SEQUENCE [LARGE SCALE GENOMIC DNA]</scope>
    <source>
        <strain evidence="10">SY62</strain>
    </source>
</reference>
<keyword evidence="3" id="KW-0235">DNA replication</keyword>
<gene>
    <name evidence="9" type="ORF">PHSY_006971</name>
</gene>
<evidence type="ECO:0000256" key="1">
    <source>
        <dbReference type="ARBA" id="ARBA00004123"/>
    </source>
</evidence>
<comment type="subcellular location">
    <subcellularLocation>
        <location evidence="1">Nucleus</location>
    </subcellularLocation>
</comment>
<evidence type="ECO:0000313" key="9">
    <source>
        <dbReference type="EMBL" id="GAC99370.1"/>
    </source>
</evidence>
<evidence type="ECO:0000259" key="8">
    <source>
        <dbReference type="Pfam" id="PF18137"/>
    </source>
</evidence>
<evidence type="ECO:0000256" key="3">
    <source>
        <dbReference type="ARBA" id="ARBA00022705"/>
    </source>
</evidence>
<keyword evidence="5" id="KW-0539">Nucleus</keyword>
<dbReference type="eggNOG" id="KOG2538">
    <property type="taxonomic scope" value="Eukaryota"/>
</dbReference>
<feature type="compositionally biased region" description="Basic and acidic residues" evidence="6">
    <location>
        <begin position="988"/>
        <end position="997"/>
    </location>
</feature>
<dbReference type="EMBL" id="DF238831">
    <property type="protein sequence ID" value="GAC99370.1"/>
    <property type="molecule type" value="Genomic_DNA"/>
</dbReference>
<feature type="region of interest" description="Disordered" evidence="6">
    <location>
        <begin position="93"/>
        <end position="118"/>
    </location>
</feature>
<evidence type="ECO:0000256" key="5">
    <source>
        <dbReference type="ARBA" id="ARBA00023242"/>
    </source>
</evidence>
<dbReference type="PANTHER" id="PTHR12748">
    <property type="entry name" value="ORIGIN RECOGNITION COMPLEX SUBUNIT 3"/>
    <property type="match status" value="1"/>
</dbReference>
<feature type="domain" description="Origin recognition complex subunit 3 winged helix C-terminal" evidence="8">
    <location>
        <begin position="891"/>
        <end position="1033"/>
    </location>
</feature>
<name>R9PMQ3_PSEHS</name>
<feature type="domain" description="Origin recognition complex subunit 3 N-terminal" evidence="7">
    <location>
        <begin position="412"/>
        <end position="494"/>
    </location>
</feature>
<dbReference type="GeneID" id="24112236"/>
<dbReference type="GO" id="GO:0003688">
    <property type="term" value="F:DNA replication origin binding"/>
    <property type="evidence" value="ECO:0007669"/>
    <property type="project" value="TreeGrafter"/>
</dbReference>
<dbReference type="Proteomes" id="UP000014071">
    <property type="component" value="Unassembled WGS sequence"/>
</dbReference>
<evidence type="ECO:0000256" key="2">
    <source>
        <dbReference type="ARBA" id="ARBA00010977"/>
    </source>
</evidence>
<evidence type="ECO:0000259" key="7">
    <source>
        <dbReference type="Pfam" id="PF07034"/>
    </source>
</evidence>
<feature type="domain" description="Origin recognition complex subunit 3 N-terminal" evidence="7">
    <location>
        <begin position="82"/>
        <end position="350"/>
    </location>
</feature>
<comment type="similarity">
    <text evidence="2">Belongs to the ORC3 family.</text>
</comment>
<dbReference type="HOGENOM" id="CLU_300379_0_0_1"/>
<dbReference type="OrthoDB" id="10265211at2759"/>
<accession>R9PMQ3</accession>
<dbReference type="AlphaFoldDB" id="R9PMQ3"/>
<dbReference type="RefSeq" id="XP_012192957.1">
    <property type="nucleotide sequence ID" value="XM_012337567.1"/>
</dbReference>
<feature type="region of interest" description="Disordered" evidence="6">
    <location>
        <begin position="939"/>
        <end position="997"/>
    </location>
</feature>
<evidence type="ECO:0000256" key="6">
    <source>
        <dbReference type="SAM" id="MobiDB-lite"/>
    </source>
</evidence>
<dbReference type="InterPro" id="IPR045667">
    <property type="entry name" value="ORC3_N"/>
</dbReference>
<dbReference type="GO" id="GO:0031261">
    <property type="term" value="C:DNA replication preinitiation complex"/>
    <property type="evidence" value="ECO:0007669"/>
    <property type="project" value="TreeGrafter"/>
</dbReference>
<dbReference type="GO" id="GO:0006270">
    <property type="term" value="P:DNA replication initiation"/>
    <property type="evidence" value="ECO:0007669"/>
    <property type="project" value="TreeGrafter"/>
</dbReference>